<dbReference type="OrthoDB" id="9791490at2"/>
<name>A0A4R7KQJ9_9CLOT</name>
<dbReference type="SUPFAM" id="SSF50475">
    <property type="entry name" value="FMN-binding split barrel"/>
    <property type="match status" value="1"/>
</dbReference>
<dbReference type="Pfam" id="PF01613">
    <property type="entry name" value="Flavin_Reduct"/>
    <property type="match status" value="1"/>
</dbReference>
<reference evidence="3 4" key="1">
    <citation type="submission" date="2019-03" db="EMBL/GenBank/DDBJ databases">
        <title>Genomic Encyclopedia of Type Strains, Phase IV (KMG-IV): sequencing the most valuable type-strain genomes for metagenomic binning, comparative biology and taxonomic classification.</title>
        <authorList>
            <person name="Goeker M."/>
        </authorList>
    </citation>
    <scope>NUCLEOTIDE SEQUENCE [LARGE SCALE GENOMIC DNA]</scope>
    <source>
        <strain evidence="3 4">DSM 24455</strain>
    </source>
</reference>
<evidence type="ECO:0000313" key="4">
    <source>
        <dbReference type="Proteomes" id="UP000295325"/>
    </source>
</evidence>
<dbReference type="InterPro" id="IPR052174">
    <property type="entry name" value="Flavoredoxin"/>
</dbReference>
<protein>
    <submittedName>
        <fullName evidence="3">Flavin reductase (DIM6/NTAB) family NADH-FMN oxidoreductase RutF</fullName>
    </submittedName>
</protein>
<comment type="similarity">
    <text evidence="1">Belongs to the flavoredoxin family.</text>
</comment>
<dbReference type="EMBL" id="SOAZ01000010">
    <property type="protein sequence ID" value="TDT60964.1"/>
    <property type="molecule type" value="Genomic_DNA"/>
</dbReference>
<dbReference type="GO" id="GO:0010181">
    <property type="term" value="F:FMN binding"/>
    <property type="evidence" value="ECO:0007669"/>
    <property type="project" value="InterPro"/>
</dbReference>
<dbReference type="InterPro" id="IPR002563">
    <property type="entry name" value="Flavin_Rdtase-like_dom"/>
</dbReference>
<dbReference type="PANTHER" id="PTHR43567:SF5">
    <property type="entry name" value="HYPOTHETICAL CYTOSOLIC PROTEIN"/>
    <property type="match status" value="1"/>
</dbReference>
<proteinExistence type="inferred from homology"/>
<organism evidence="3 4">
    <name type="scientific">Fonticella tunisiensis</name>
    <dbReference type="NCBI Taxonomy" id="1096341"/>
    <lineage>
        <taxon>Bacteria</taxon>
        <taxon>Bacillati</taxon>
        <taxon>Bacillota</taxon>
        <taxon>Clostridia</taxon>
        <taxon>Eubacteriales</taxon>
        <taxon>Clostridiaceae</taxon>
        <taxon>Fonticella</taxon>
    </lineage>
</organism>
<evidence type="ECO:0000256" key="1">
    <source>
        <dbReference type="ARBA" id="ARBA00038054"/>
    </source>
</evidence>
<sequence length="169" mass="19383">MYKEINFTELSKELLEQLQKGAFLTVKEGDRVNTMTIAWGALGYMWNRPVFISMVRYSRYTYDLIDKALDYTVSFPLSGQLKKELGICGTKSGRDIDKFKECGLSLKEGENVNSPVIEDCDLHIECKIVYKQPMDESALEQSIKDKCYSKGDYHVLYFGEIVKAYVKGK</sequence>
<dbReference type="GO" id="GO:0016646">
    <property type="term" value="F:oxidoreductase activity, acting on the CH-NH group of donors, NAD or NADP as acceptor"/>
    <property type="evidence" value="ECO:0007669"/>
    <property type="project" value="UniProtKB-ARBA"/>
</dbReference>
<comment type="caution">
    <text evidence="3">The sequence shown here is derived from an EMBL/GenBank/DDBJ whole genome shotgun (WGS) entry which is preliminary data.</text>
</comment>
<dbReference type="Gene3D" id="2.30.110.10">
    <property type="entry name" value="Electron Transport, Fmn-binding Protein, Chain A"/>
    <property type="match status" value="1"/>
</dbReference>
<dbReference type="AlphaFoldDB" id="A0A4R7KQJ9"/>
<dbReference type="PANTHER" id="PTHR43567">
    <property type="entry name" value="FLAVOREDOXIN-RELATED-RELATED"/>
    <property type="match status" value="1"/>
</dbReference>
<dbReference type="InterPro" id="IPR012349">
    <property type="entry name" value="Split_barrel_FMN-bd"/>
</dbReference>
<evidence type="ECO:0000259" key="2">
    <source>
        <dbReference type="Pfam" id="PF01613"/>
    </source>
</evidence>
<accession>A0A4R7KQJ9</accession>
<gene>
    <name evidence="3" type="ORF">EDD71_11082</name>
</gene>
<feature type="domain" description="Flavin reductase like" evidence="2">
    <location>
        <begin position="24"/>
        <end position="167"/>
    </location>
</feature>
<evidence type="ECO:0000313" key="3">
    <source>
        <dbReference type="EMBL" id="TDT60964.1"/>
    </source>
</evidence>
<keyword evidence="4" id="KW-1185">Reference proteome</keyword>
<dbReference type="RefSeq" id="WP_133628138.1">
    <property type="nucleotide sequence ID" value="NZ_SOAZ01000010.1"/>
</dbReference>
<dbReference type="Proteomes" id="UP000295325">
    <property type="component" value="Unassembled WGS sequence"/>
</dbReference>